<reference evidence="2 3" key="1">
    <citation type="journal article" date="2021" name="Elife">
        <title>Chloroplast acquisition without the gene transfer in kleptoplastic sea slugs, Plakobranchus ocellatus.</title>
        <authorList>
            <person name="Maeda T."/>
            <person name="Takahashi S."/>
            <person name="Yoshida T."/>
            <person name="Shimamura S."/>
            <person name="Takaki Y."/>
            <person name="Nagai Y."/>
            <person name="Toyoda A."/>
            <person name="Suzuki Y."/>
            <person name="Arimoto A."/>
            <person name="Ishii H."/>
            <person name="Satoh N."/>
            <person name="Nishiyama T."/>
            <person name="Hasebe M."/>
            <person name="Maruyama T."/>
            <person name="Minagawa J."/>
            <person name="Obokata J."/>
            <person name="Shigenobu S."/>
        </authorList>
    </citation>
    <scope>NUCLEOTIDE SEQUENCE [LARGE SCALE GENOMIC DNA]</scope>
</reference>
<keyword evidence="3" id="KW-1185">Reference proteome</keyword>
<proteinExistence type="predicted"/>
<comment type="caution">
    <text evidence="2">The sequence shown here is derived from an EMBL/GenBank/DDBJ whole genome shotgun (WGS) entry which is preliminary data.</text>
</comment>
<evidence type="ECO:0000313" key="2">
    <source>
        <dbReference type="EMBL" id="GFR78269.1"/>
    </source>
</evidence>
<gene>
    <name evidence="2" type="ORF">ElyMa_002256800</name>
</gene>
<dbReference type="AlphaFoldDB" id="A0AAV4FYC6"/>
<feature type="compositionally biased region" description="Polar residues" evidence="1">
    <location>
        <begin position="7"/>
        <end position="19"/>
    </location>
</feature>
<dbReference type="Proteomes" id="UP000762676">
    <property type="component" value="Unassembled WGS sequence"/>
</dbReference>
<accession>A0AAV4FYC6</accession>
<sequence>MYAAVSQAPSPSFSLSTEDTPLPPSAAPSCPSTSTVQVKVRLPGPVGQQRKEENRRRNCVVRLDISLLRHYGKHMIAVLTAPTTISSEKFKIADILIS</sequence>
<organism evidence="2 3">
    <name type="scientific">Elysia marginata</name>
    <dbReference type="NCBI Taxonomy" id="1093978"/>
    <lineage>
        <taxon>Eukaryota</taxon>
        <taxon>Metazoa</taxon>
        <taxon>Spiralia</taxon>
        <taxon>Lophotrochozoa</taxon>
        <taxon>Mollusca</taxon>
        <taxon>Gastropoda</taxon>
        <taxon>Heterobranchia</taxon>
        <taxon>Euthyneura</taxon>
        <taxon>Panpulmonata</taxon>
        <taxon>Sacoglossa</taxon>
        <taxon>Placobranchoidea</taxon>
        <taxon>Plakobranchidae</taxon>
        <taxon>Elysia</taxon>
    </lineage>
</organism>
<evidence type="ECO:0000256" key="1">
    <source>
        <dbReference type="SAM" id="MobiDB-lite"/>
    </source>
</evidence>
<dbReference type="EMBL" id="BMAT01004693">
    <property type="protein sequence ID" value="GFR78269.1"/>
    <property type="molecule type" value="Genomic_DNA"/>
</dbReference>
<feature type="region of interest" description="Disordered" evidence="1">
    <location>
        <begin position="1"/>
        <end position="37"/>
    </location>
</feature>
<name>A0AAV4FYC6_9GAST</name>
<protein>
    <submittedName>
        <fullName evidence="2">Uncharacterized protein</fullName>
    </submittedName>
</protein>
<evidence type="ECO:0000313" key="3">
    <source>
        <dbReference type="Proteomes" id="UP000762676"/>
    </source>
</evidence>